<protein>
    <submittedName>
        <fullName evidence="2">Uncharacterized protein</fullName>
    </submittedName>
</protein>
<feature type="coiled-coil region" evidence="1">
    <location>
        <begin position="115"/>
        <end position="157"/>
    </location>
</feature>
<gene>
    <name evidence="2" type="ORF">EZS27_024412</name>
</gene>
<organism evidence="2">
    <name type="scientific">termite gut metagenome</name>
    <dbReference type="NCBI Taxonomy" id="433724"/>
    <lineage>
        <taxon>unclassified sequences</taxon>
        <taxon>metagenomes</taxon>
        <taxon>organismal metagenomes</taxon>
    </lineage>
</organism>
<comment type="caution">
    <text evidence="2">The sequence shown here is derived from an EMBL/GenBank/DDBJ whole genome shotgun (WGS) entry which is preliminary data.</text>
</comment>
<accession>A0A5J4QX17</accession>
<reference evidence="2" key="1">
    <citation type="submission" date="2019-03" db="EMBL/GenBank/DDBJ databases">
        <title>Single cell metagenomics reveals metabolic interactions within the superorganism composed of flagellate Streblomastix strix and complex community of Bacteroidetes bacteria on its surface.</title>
        <authorList>
            <person name="Treitli S.C."/>
            <person name="Kolisko M."/>
            <person name="Husnik F."/>
            <person name="Keeling P."/>
            <person name="Hampl V."/>
        </authorList>
    </citation>
    <scope>NUCLEOTIDE SEQUENCE</scope>
    <source>
        <strain evidence="2">STM</strain>
    </source>
</reference>
<sequence>MVLPSYNYKFFFMKAIIFNKNGDDIIDNNSNNNIEEKKVRKFYSQYSLLPSHSRCCEPVSNSPSLTIPDQALSVQELLFRYTAGTLSSISKIPHYQDGDISFDDFDPTSDPAFDLVDAQEIKESLEAQFAALDAQKKKQLQDEADSVRAKLAEYERIKAIDDERSKEEKTALDTA</sequence>
<name>A0A5J4QX17_9ZZZZ</name>
<evidence type="ECO:0000256" key="1">
    <source>
        <dbReference type="SAM" id="Coils"/>
    </source>
</evidence>
<proteinExistence type="predicted"/>
<evidence type="ECO:0000313" key="2">
    <source>
        <dbReference type="EMBL" id="KAA6326487.1"/>
    </source>
</evidence>
<dbReference type="AlphaFoldDB" id="A0A5J4QX17"/>
<dbReference type="EMBL" id="SNRY01002158">
    <property type="protein sequence ID" value="KAA6326487.1"/>
    <property type="molecule type" value="Genomic_DNA"/>
</dbReference>
<keyword evidence="1" id="KW-0175">Coiled coil</keyword>